<evidence type="ECO:0000256" key="2">
    <source>
        <dbReference type="ARBA" id="ARBA00009773"/>
    </source>
</evidence>
<organism evidence="7 8">
    <name type="scientific">Salinibacter ruber (strain M8)</name>
    <dbReference type="NCBI Taxonomy" id="761659"/>
    <lineage>
        <taxon>Bacteria</taxon>
        <taxon>Pseudomonadati</taxon>
        <taxon>Rhodothermota</taxon>
        <taxon>Rhodothermia</taxon>
        <taxon>Rhodothermales</taxon>
        <taxon>Salinibacteraceae</taxon>
        <taxon>Salinibacter</taxon>
    </lineage>
</organism>
<dbReference type="Pfam" id="PF01594">
    <property type="entry name" value="AI-2E_transport"/>
    <property type="match status" value="1"/>
</dbReference>
<feature type="transmembrane region" description="Helical" evidence="6">
    <location>
        <begin position="247"/>
        <end position="274"/>
    </location>
</feature>
<feature type="transmembrane region" description="Helical" evidence="6">
    <location>
        <begin position="25"/>
        <end position="42"/>
    </location>
</feature>
<comment type="similarity">
    <text evidence="2">Belongs to the autoinducer-2 exporter (AI-2E) (TC 2.A.86) family.</text>
</comment>
<evidence type="ECO:0000313" key="7">
    <source>
        <dbReference type="EMBL" id="CBH24771.1"/>
    </source>
</evidence>
<protein>
    <submittedName>
        <fullName evidence="7">Conserved membrane protein containing DUF20 domain</fullName>
    </submittedName>
</protein>
<name>D5H9R6_SALRM</name>
<evidence type="ECO:0000256" key="5">
    <source>
        <dbReference type="ARBA" id="ARBA00023136"/>
    </source>
</evidence>
<reference evidence="7 8" key="1">
    <citation type="journal article" date="2010" name="ISME J.">
        <title>Fine-scale evolution: genomic, phenotypic and ecological differentiation in two coexisting Salinibacter ruber strains.</title>
        <authorList>
            <person name="Pena A."/>
            <person name="Teeling H."/>
            <person name="Huerta-Cepas J."/>
            <person name="Santos F."/>
            <person name="Yarza P."/>
            <person name="Brito-Echeverria J."/>
            <person name="Lucio M."/>
            <person name="Schmitt-Kopplin P."/>
            <person name="Meseguer I."/>
            <person name="Schenowitz C."/>
            <person name="Dossat C."/>
            <person name="Barbe V."/>
            <person name="Dopazo J."/>
            <person name="Rossello-Mora R."/>
            <person name="Schuler M."/>
            <person name="Glockner F.O."/>
            <person name="Amann R."/>
            <person name="Gabaldon T."/>
            <person name="Anton J."/>
        </authorList>
    </citation>
    <scope>NUCLEOTIDE SEQUENCE [LARGE SCALE GENOMIC DNA]</scope>
    <source>
        <strain evidence="7 8">M8</strain>
    </source>
</reference>
<accession>D5H9R6</accession>
<evidence type="ECO:0000256" key="4">
    <source>
        <dbReference type="ARBA" id="ARBA00022989"/>
    </source>
</evidence>
<reference evidence="8" key="2">
    <citation type="submission" date="2010-04" db="EMBL/GenBank/DDBJ databases">
        <title>Genome sequence of Salinibacter ruber M8.</title>
        <authorList>
            <consortium name="Genoscope"/>
        </authorList>
    </citation>
    <scope>NUCLEOTIDE SEQUENCE [LARGE SCALE GENOMIC DNA]</scope>
    <source>
        <strain evidence="8">M8</strain>
    </source>
</reference>
<feature type="transmembrane region" description="Helical" evidence="6">
    <location>
        <begin position="280"/>
        <end position="298"/>
    </location>
</feature>
<proteinExistence type="inferred from homology"/>
<feature type="transmembrane region" description="Helical" evidence="6">
    <location>
        <begin position="79"/>
        <end position="99"/>
    </location>
</feature>
<evidence type="ECO:0000256" key="1">
    <source>
        <dbReference type="ARBA" id="ARBA00004141"/>
    </source>
</evidence>
<keyword evidence="4 6" id="KW-1133">Transmembrane helix</keyword>
<evidence type="ECO:0000313" key="8">
    <source>
        <dbReference type="Proteomes" id="UP000000933"/>
    </source>
</evidence>
<dbReference type="GO" id="GO:0055085">
    <property type="term" value="P:transmembrane transport"/>
    <property type="evidence" value="ECO:0007669"/>
    <property type="project" value="TreeGrafter"/>
</dbReference>
<dbReference type="HOGENOM" id="CLU_031275_1_0_10"/>
<sequence length="363" mass="38363">MYSAPFHSLSFMAASSPDSYISRRPYVTMGLTVAGVLVLVVATQLVEVLFTVFAGILLAVFLAGVTQELTEDTRLPRPLAVALTLIGLGGVLVGLWALAGPDISEQASALATLLPDAAERLASRIRTTVQRYGWMQRYVDPSQLLPPVSSVLGRVTNVFRDTLNLLVNGFIILFIGIYGGAAPQSYLDGVVQLVPPSSRPRARDVLSALGRALRWWLTGRLILMLIVGVLTAVGLKVVGIPSPIALGLLAALFSFVPYLGPVLSVLPALLVASLIGPTEVLYVILVYGAVQLLESYLISPLVQQQAVHIPPATVITAQFIGGVSAGAGGVLLATPFAIVVIVLVQTLYVEDVLGDEVSLLGEH</sequence>
<feature type="transmembrane region" description="Helical" evidence="6">
    <location>
        <begin position="49"/>
        <end position="67"/>
    </location>
</feature>
<gene>
    <name evidence="7" type="ordered locus">SRM_01850</name>
</gene>
<comment type="subcellular location">
    <subcellularLocation>
        <location evidence="1">Membrane</location>
        <topology evidence="1">Multi-pass membrane protein</topology>
    </subcellularLocation>
</comment>
<keyword evidence="5 6" id="KW-0472">Membrane</keyword>
<dbReference type="AlphaFoldDB" id="D5H9R6"/>
<keyword evidence="3 6" id="KW-0812">Transmembrane</keyword>
<dbReference type="KEGG" id="srm:SRM_01850"/>
<feature type="transmembrane region" description="Helical" evidence="6">
    <location>
        <begin position="319"/>
        <end position="344"/>
    </location>
</feature>
<dbReference type="InterPro" id="IPR002549">
    <property type="entry name" value="AI-2E-like"/>
</dbReference>
<feature type="transmembrane region" description="Helical" evidence="6">
    <location>
        <begin position="215"/>
        <end position="235"/>
    </location>
</feature>
<evidence type="ECO:0000256" key="6">
    <source>
        <dbReference type="SAM" id="Phobius"/>
    </source>
</evidence>
<dbReference type="PANTHER" id="PTHR21716:SF62">
    <property type="entry name" value="TRANSPORT PROTEIN YDBI-RELATED"/>
    <property type="match status" value="1"/>
</dbReference>
<dbReference type="GO" id="GO:0016020">
    <property type="term" value="C:membrane"/>
    <property type="evidence" value="ECO:0007669"/>
    <property type="project" value="UniProtKB-SubCell"/>
</dbReference>
<dbReference type="Proteomes" id="UP000000933">
    <property type="component" value="Chromosome"/>
</dbReference>
<evidence type="ECO:0000256" key="3">
    <source>
        <dbReference type="ARBA" id="ARBA00022692"/>
    </source>
</evidence>
<dbReference type="EMBL" id="FP565814">
    <property type="protein sequence ID" value="CBH24771.1"/>
    <property type="molecule type" value="Genomic_DNA"/>
</dbReference>
<dbReference type="PANTHER" id="PTHR21716">
    <property type="entry name" value="TRANSMEMBRANE PROTEIN"/>
    <property type="match status" value="1"/>
</dbReference>
<feature type="transmembrane region" description="Helical" evidence="6">
    <location>
        <begin position="163"/>
        <end position="181"/>
    </location>
</feature>